<feature type="chain" id="PRO_5046300234" evidence="1">
    <location>
        <begin position="25"/>
        <end position="7506"/>
    </location>
</feature>
<dbReference type="Proteomes" id="UP001497514">
    <property type="component" value="Chromosome"/>
</dbReference>
<accession>A0ABM9NWP6</accession>
<dbReference type="Pfam" id="PF13573">
    <property type="entry name" value="SprB"/>
    <property type="match status" value="10"/>
</dbReference>
<keyword evidence="1" id="KW-0732">Signal</keyword>
<dbReference type="InterPro" id="IPR026341">
    <property type="entry name" value="T9SS_type_B"/>
</dbReference>
<dbReference type="NCBIfam" id="TIGR04131">
    <property type="entry name" value="Bac_Flav_CTERM"/>
    <property type="match status" value="1"/>
</dbReference>
<dbReference type="EMBL" id="OZ038524">
    <property type="protein sequence ID" value="CAL2082061.1"/>
    <property type="molecule type" value="Genomic_DNA"/>
</dbReference>
<keyword evidence="3" id="KW-1185">Reference proteome</keyword>
<proteinExistence type="predicted"/>
<evidence type="ECO:0000256" key="1">
    <source>
        <dbReference type="SAM" id="SignalP"/>
    </source>
</evidence>
<gene>
    <name evidence="2" type="primary">sprB</name>
    <name evidence="2" type="ORF">TD3509T_1288</name>
</gene>
<reference evidence="2 3" key="1">
    <citation type="submission" date="2024-05" db="EMBL/GenBank/DDBJ databases">
        <authorList>
            <person name="Duchaud E."/>
        </authorList>
    </citation>
    <scope>NUCLEOTIDE SEQUENCE [LARGE SCALE GENOMIC DNA]</scope>
    <source>
        <strain evidence="2">Ena-SAMPLE-TAB-13-05-2024-13:56:06:370-140309</strain>
    </source>
</reference>
<organism evidence="2 3">
    <name type="scientific">Tenacibaculum dicentrarchi</name>
    <dbReference type="NCBI Taxonomy" id="669041"/>
    <lineage>
        <taxon>Bacteria</taxon>
        <taxon>Pseudomonadati</taxon>
        <taxon>Bacteroidota</taxon>
        <taxon>Flavobacteriia</taxon>
        <taxon>Flavobacteriales</taxon>
        <taxon>Flavobacteriaceae</taxon>
        <taxon>Tenacibaculum</taxon>
    </lineage>
</organism>
<sequence length="7506" mass="802373">MMKKILLLASLFFTLISFSQKIDASLERLREGESVMMERTMPLSLGQRAAAGFTQSDIDKSSAGMDLTLRGNMTFIGNNNLSVDVKKTRDFRELNKAFDLYRYPYILNNGSVYTGNEMPNDSYDLDLYIYQNGNIRQDLGNGSAYMDYVDVDGSVDENGDGKDDTFSSSTSTLSLPNCSRVAYAGLYWAGVYPREHWLTTTNPLRSDDYDKIKFKYPSSTTYKNITADETIYNNNEPYICFKDITTEVQAEVNPNGVYTAANIRATRGVDHYRGLGGASGWVMIVVYENDNESSKKFSVFDGFADIHGETKDASGNVITPANEAEITFLNFKTIPKGPVNVELIMAALEGDKAIPGDNYQIKNAANNYVNVFNTISPQDNFFNGSISVFDTYLAGRNPASTNTLGFDIDHIKINNPNNSIIGNNETSLDVKFTTGGDVYWPFLNAMSVEVVEPEIKLVKTAVDATNTPITSEVALGGEVYYNITFQNIGTDNAKNTVIVDELKTTVDFEDVLGNIEVSDSRISYTYEASTVLNGGGGKLTFTVPDDLVKINGAEYTIKIKVNATSDCSKLRDACSNKVKNQAFATYERDESKLDASNPGYVPGYNTLTTASYAGLEPTCNLGVQGTTNFVIDTSNCKGSIQLLCGGDVELSAGAGFDSYEWINIAKPAIVLATTQNYKATKAGTYQVTSIAPNGCTDKTEIINIVGSNLATNPLKPFVNQVLPICNGFELSEIYLCGTADFREIILPFGASLATEVKWSKLDETKPCDATKPTELPSTSNCANIGTNCSWDEIGTKTGRELSKKFDKKGQYKLEVLYDGQCPATYYFNVFSGALNPKFDKKNIVCGANGSVIVNGVPSGYEYKLTAPSGNTIPVNGFQNSNEFKNLSEVGNYDITIKLKGSTLASCSFNYIVKIDEQALDLTVAPEFTTSCDGKARIIAQVNGTLPGDYIYTLLNNVGGVIETKAATPDRSVIFEVTNAGLYSVKVATTTTTCTETKTTRVIKPTPLTLTAVATKNITCTAGSSDGIITLAGANGVPNTTGDKYSYALLSINGVAVSPKTYFTDTTYNVVNGKEGDYIFEVTDSKNCTATATATISVEAPLQFSHTETQVNCNKKGTITVDVTNNTTGYKLEYSIDNANWQLLNTFDTLDATTASTLYTVYIRATKGTYQCNYQIQNIAITETGGLSAGGAVATGLECSTANTQNNPIGTITFTAPTGGKAPFTYFYKLASDTSFTTVTTGNTASVPVAGTYNTKVEDKNGCSLALDTVTIDVLPTEPTIKHEILICGNTATVIITPKDASYTYSIDGINFQASNVFKNVAQDWYKFSIKYGKSCTVKTPYVSLYGQPFSGRFISKTDSDCSGSDNGTVTIDANNFQGGSYEYSTDGGTTWEETGDNPYRIVGLAKGDYDLKIRETIGTAPNQLTCEIDLGKHTIGEPTKLELINTGITTPATCVTGATITVEATGGTPPYKFSIDKGVTWQNANASNQYIYTDVAVSATKYQVMLLDSKKCDECGCTDNPFENGSFEDRYFTGYYPYIADESNFTGWETTAADNEMELWYKNNFENVPSYQGDNFVELNANSPGSLYQEFCTKPGDVINWSVAHRGRLGRDVATVKIGKSLATAVIKETMSDGKTWKEYSGTYIVPAGQTTTVISFDAVSTATGHKSTGNFIDAVKIEIVRATCVLKDIEVTAAVAATHTATVIDSCTDPKIEITTTGTAPYQFTIDNGTTWQTSNNATFVFDTTNGLALPTTTAKDYQVKTKNGGGCESPVSTLTVYPKLTATVTPTPETCKKGFFTITDVKGGSNTNYVYAVVLKDATPTNTDFKPITNPSTKSGDLSAGNYDIYIRDNGGNVGFCEYRETKRFYKSIRLLVGTKRPPRQPNCFGEKGTIYFSVGGNGLAPFTYTLNGLNPKVIDDYVSYAIDNLDPGKYVIEVTDASGCTAKFTQEIFKAPEKLEKDADATPIHFTCKAVTAKGGINFMNPTGGTKPYTFYYKVKDPSVVNYSVVTGNIATGLLEGTYVTKVVDANKCEINLNDVTIKPLPTAPTLIESVAYNCDGKGTITVRPFDVSYTYSLDGATPQTGANPNVFTNLQVGDHTVSVNYGSDCTTDVIVEVKDNQKFTAVASFVENPKCKDGTDGKIKVVASFGSVAVNSFEYSTDGTTWIPVASNEVIIDTFGAGNHIIEVRQNLGGCEVDSNAIKLTAPASEVIVDLSTKTLTKEITCNPNTGATITPTASGGNGAPYTFELFDNAGTSKGDTFTNLSVGKYTIIATDKLGCKSDSFKIEIKAPKTVTFTATPSVCHTGSDASIELTDIKGNDANFTFSVAKGTSIIKTGSVTGTVHTISGLSAGTYKVTVTDGFGCSKTEDVIINENLTILATTTQQTCNPGDLTITASGGKDTNYVYAVVTSGTGVPADAAFKSPAPTTITAGTWDIYVRDNGGTGTLGTDYCQAIFTTNKVTKIPNLTIDTVTAIQPKCSKDKGIINVTVSGGKAAYTVTLTGSAATTPAQTKTGSVLSYKFENLVADTYTIKVVDANTCTSEKKEKIIVPSALKDGKAEGTDISCPKSSSQNVKGVITFTNPTGGTPDPVTGNYTFYYKLKTDTNYTIVIGNSVSGLSEGTYKTKVLDINGCEKELEDITIAYPTQPDFKYEYIANCDGTFNVTILPKDSSYTYILENVSGSTYKIEQLGNNVFTNVSMNYPNILYYEVKYGNDCVFGEYRRVLKNSIFNAEVSTFENPKCNNENTGSITVKTYYTTNQGTPNTINKFQYSIDGTTWKDANTNPFKIDGFSAGTHTIKVRPSATSPSTCDVSLTASELINPSKVEVTKAPHTQITCTSTTSTITPTASGGNGGAYTYTVESLDNSGNSLSPKVISSTLTGLSAGKYNVVAKDKLGCESIAFPITIADKKDVEFTATPSACHTGNDASITLDVTKGNGTYNFALTGTRNITGNITGKSHTIPNLSAGTYTVTVTDGFGCELEVKDIIINAKITATLRKTQANCNDGSLIIENVAGASGTDYVYAVVSEGSPVPTTFIAITNPLTTVSLSEGKYDIYVRDNNGNAGYCEFKRQRTITKIADLTATAKTPIQPNCFGETGSLVFEISGGKANYTYVLNDGTKDITPAATSITVVGNTHTIADLVDGTYKITVTDANNCTSEITNQTIEAPDKLEKDGDSTPIHFTCKTVKGGIDFVNPKGGTGVYTFSYKLDGTPVTAFTPVVGNQQLDLDAGTYNIKVKDANNCEISLNDVTINPLPTAPTLTKSVAYNCEGKGTITVTATPSAVLPIIYTYSLDGATPQTGANPNVFADLDAGSYTVSVGYGSDCFTDIDVIVANDKKFDAKVTNTVNPTCFGASDGSITIEAVNATLPYEYSTDNGGTWKSAATNIVTESALADGTYDVKVRQNNTAPLCEVIVSTEKLDNPDKVKVTATVEQEITCSATGTEVGATIKAIGTKGTSPYTYELFDNTNTSLGNTLTGITVGTYTVVATDKNGTGCKSDPVTVVVNQKEDIEFKLTPEYCYDGTNGTIVVEITAGNGNYQIKTNTGTWQNLTPTSTTATTETYTLTGLSPKEHTITVRDKSNCEVSDKVTIYPELSATHTATNISCKDGKIVIIPNGGDADYKYTITPSAGTSILGDEITITQPETYTVTVQDKNGGANACPVVLSNIKIDKITPVKITTTENQPQCNGNKGSIDGKITANTGQAPFTITLKDNLNTVIETLTNHTLPEFSFNNIPAGTGYKVEITDNLTCTDIKTFDLIELPSIVLNIEPVLPDNCTTDIANTGFDFNFGSLTLADYAPYTLQYTLDGDNGTGWTNMNTLTSSLSVAPHPTPGDNLYSIRNLAPGSQHTPAIRILNADGTVRGCQLNNGLFVMPYSVNGVKIAITVIAGDCTTGYTVTVEAIQGVGPFEFSLTPDPINPSTVPGFLTWYDAEDPTLSATNTNDPGSNYRRKIFTNIIPEVEYDFYVRDKSTSCIAEAKDQAMTPASDFDVAITPIVTSQSCSGINNGELSFKIEDTDGVLNGKELNWQLYDGLNDIPLAGINGTISNTQGYPFTLNSTIVPEPLLQGLSSGLYFIVIEDANNGTVPNVCKWGSKDVQIFKGTPFVGNLNKLKDITCASPGQIRIDGVTGGFGDYTYTVTAITNSTQATPITIPTGINTFDVLYADVTDKSLDVEVTITVTDKNQCSFELPKATLTVSQSPTINPVTVNSCGAVNTIDINTTGGSGDYQYSLDGTNFQVPISTANHTMNVSDGLNQILTVKDANGCIATANFNVYPDITFDIDNITVPDCNTSNNSADNATATITVNTGSGSGNYQYSLDGVLPAVDIIGTTVTFPTTLTPGSHTIKIIDKLNLTCTLEKTFTVSEPIKPSFTHTFTDSKCATDNSGTITLTSTETLTYTINPAVAGSFDNITNTFTGLPPNTYAVTATGTNGCTTEIKDIIITEFKAITVPTPTVANGGITEFACTTGNTRNSAIVKVDKTAITEGSGTYTKAEFVFTPNGGGAVVTPTASSNFEFTTDNVLGGTVDITVYDDQGCKGTTSATIAAFTPIADLLAIPKTAITCSTNESIEVTFTGIATEIKVVDANGINYDSTPATASASGTVFTNLPVGKYTITIKNDKGCELTTYHTVKEIPAYTILLSDKIDTSCINSSTGSIKIDVDNYTGNYDYTITETILGTVKTGTGITAGTPKEIPGLKAGDYTVNVTIGAGTNPQNCTVNPIDFEIKDAPAGALSVKAEETSAVQCIDDANATITVTETKGGWGDYEYQLEKENEITKIYSIVKDFTTNTTNNVFTGLSHGTYKVSVRDTLGCIVPSNDIIIANPTQVEFTVTKDDTVCDASGGEIKVEASGGKAPYTYTLTNTTSGVVKTVTITDKEYTFTGLSKANYTVSVKDGNLCDGTVKTVGNDTVEIFDDIVFNEPTLVTELKCKTNGIDNTDASYEINVSGGSGSFTYSVIDKNDTTNIITVITATTPPTFKTSVAGDYTITIKDTGVTGTCSEIVRNFTIEESVKPYFEAEATTTGICNGSSTGVITIISELQNGINDLDYTINATPVINFDKATKTFKGLKAGKYIVTGTGTNGCTFVHAEIEITETAKVTIGANAISDVAYSCTNPTATITVDKDSISGGNLNKNYNVAFVFTPTSGTGKTQPASSNFTFTTDNTSGGKVKIIVSDDQGCSSAEEEVTIPAFAPILDLSATPSTKITCSANESIKVSFTGTIKDITVVDDNGTTYNSTPVNSLTSPIEFTDLPTGNYTISVTDAVTGCDATTFHTVEAAPVYNAVITNPVNVSCKGGRGTAILNIQETGLALPYTGAYDYEVLDESKNSFNPPIKVTGVNGEQTISNLKAGNYTVKITMTDSPNCLPIYKVFEIKEPTDDLSVTGTPTKVSCIGQEDGTITATATGGWNSSYEYQLEDNLGTAITVKDALGADVIYDFANNGSNNIFKNLPAGTYKVQVKDALGCDVESVDEVEVENPKKVEFTVSKDDTACDNKIGGEITVTGSGGTGTYTYVLTDDTIPAIVRTQTGVTADYTFTNLPAANYTVTVKDTNQCNGTVKTSGNDTLEIFENIDFPTPTSTDLLTCVSTDEVTFNIVASGGSGTFTYGIVKNEVSGDIEELATTTFTSPKIFKTNEAGTYTVTITDTGAIGNCLNPITRTFTVNEPAQPDFNLKATTNNICFGSSDGVITVNEVFIAEVNPVTYTISLNGGTLTSAQETFNTAKRTFTGLPKGTYTITAKGDNECPTSKDVKIEQLDKVTIGVNAIQNVTYNCDVANPKATITVDKNQISGGNGDVNKNYNVEFIFTPTGGTAEAPILDSTFTTDNVLGGTVKIKVTDDQGCDSDIKTVTIPAFAPILPSDIQISHTPTCEVDKQSVTVKLDNLDASIAPVIFIEITKLDGSILSKKLPRPQDGSGVVFDKLPLGDYEVSITHPITNCIITKTYTIKEPVYNVLYSDVENTTCVGSATGSVVIDVQKGNAFTSAFYIGKYDYEVFNSIGNSLTPVKSGNVQPATGTTNPLTISGLKAGSYVVKITDIDNATACSFTSAVFKIEDAPAGELKVTAEISSEITCNNDNNATITATATGGWGSNYEYQLEIKNTTTNIYEVVKDASSVDINFANNKGNNIFKNLPEGTYKVQVKDVLGCDNVYSKEQIIVNPKPVTFKTEMIANICSDTKPAIKVTAQGGSGEYIYTLKDSAGIEESIKTTSLTHTFENLSVNNNEDYTVSVNDVKGCVGTPEIVNADVVTVYPELEFYLTPGKLTCQPDGTTTENAEYIINVTGGSGDFDYSVVDKNDATNIVAVIKTTPPTFSIADAGTYILKITDNKAESTCNSITKDFIVYDKLVPDFEPKILVNNICNGSSDGVIYIPNGANPLTYTITSDPTNAIAYSGTFNPTTNKFEGLSAGNYTITGKGTNGCIKNKDVTIVEKSEITIDINKISVTQFACTTGTNQTNMATVTVTDAINGGTVPGGVQNINRIVFVYDNGTPLDATDDIEQDENDLTFNIVNNNNDIKAGTVTITVYDAQNCSSATTTVPIDAFQKIGDAEIKIIQKLDCTNKETITVKANPNIANLTYTIKGTNTTYTDTKTTGIATFTGLDPDVYTITITNPATDCIFTTSHTVKDKPTFNIKIGDTRRTCFDAAADAATATVTLDIETIIADADYTGAYTYEVVDVNGTTGNVYSTGNGTGGVQNMISGLTAGTYKVKVTMTDAPGCDVLSKDFTINEPPTQPELNLDSSIVTFISCNSGKGGIILKADGGWGNYEYQLEEATAGIVKPFSKNNKFEKLEEGNYTATVRDINNCEATRSFVLVKGVQLTVKTEVKNNVCEGEKNASIEVNVTGGGQTQDTSIRIYSYILKYPTELGGLELEQTSNIFTGLQAGNYQIRVIDNKYGCATGPLENVKVEIKDPNKVTISSVNITEDITCDIPTASVEVTAGGGKAPYEFSTDGINYTASASTTYTFTGLNPGVNTFYVKDTEQCVTTTTATIAEYVPLKATLNVDLGFITCKDDSNGVLSATVTGGFGNYEYQLLAGNGVAITGVWQTSNTFSGLTPATYKIKVRSTNRFGEVCEMETTNKHKIEEPKILIPDVKVTQHVTCNGGSTGIITASATGGTKHYEYNIVSDPASFEYPANKFVQDGVFTNLKAGTYYVTVKDVRGCTQAAIEVTVKQPNNIDITAVAITQQVCINDATPTITVNVTGGTQPYYISINNDELLVPYFLNQITLGANEGIKAGKKYSISVRGKDKGCSVARLGTQTTTEAIDLQVTVDFEYVCESGNIVKAMVADKYKDDVIFTLDNGINAPLTNTTGEFIDVTSGDSYKVTATHTASTCTETSTDEFDIQDIQALAMTIDDSKKNKLIANVNFGLPPYNFTLDGVDYGQDNEFTILQTKEYEIKVTDARGCEVMLLVTGKYVSISVLNLFTPDGDGINDFWYPLEVENYHNIKVYIYDRYARKIQNYQGLTQGWDGTYQGKPLPAGDYWYTIYYNELSGEEKKLMGHFTLYR</sequence>
<dbReference type="Pfam" id="PF13585">
    <property type="entry name" value="CHU_C"/>
    <property type="match status" value="1"/>
</dbReference>
<name>A0ABM9NWP6_9FLAO</name>
<evidence type="ECO:0000313" key="3">
    <source>
        <dbReference type="Proteomes" id="UP001497514"/>
    </source>
</evidence>
<evidence type="ECO:0000313" key="2">
    <source>
        <dbReference type="EMBL" id="CAL2082061.1"/>
    </source>
</evidence>
<dbReference type="InterPro" id="IPR025667">
    <property type="entry name" value="SprB_repeat"/>
</dbReference>
<feature type="signal peptide" evidence="1">
    <location>
        <begin position="1"/>
        <end position="24"/>
    </location>
</feature>
<protein>
    <submittedName>
        <fullName evidence="2">Adhesin SprB</fullName>
    </submittedName>
</protein>